<gene>
    <name evidence="1" type="ORF">H8692_05615</name>
</gene>
<protein>
    <submittedName>
        <fullName evidence="1">Uncharacterized protein</fullName>
    </submittedName>
</protein>
<keyword evidence="2" id="KW-1185">Reference proteome</keyword>
<dbReference type="EMBL" id="JACRTA010000002">
    <property type="protein sequence ID" value="MBC8568241.1"/>
    <property type="molecule type" value="Genomic_DNA"/>
</dbReference>
<accession>A0A926EA22</accession>
<evidence type="ECO:0000313" key="1">
    <source>
        <dbReference type="EMBL" id="MBC8568241.1"/>
    </source>
</evidence>
<dbReference type="RefSeq" id="WP_187525197.1">
    <property type="nucleotide sequence ID" value="NZ_JACRTA010000002.1"/>
</dbReference>
<reference evidence="1" key="1">
    <citation type="submission" date="2020-08" db="EMBL/GenBank/DDBJ databases">
        <title>Genome public.</title>
        <authorList>
            <person name="Liu C."/>
            <person name="Sun Q."/>
        </authorList>
    </citation>
    <scope>NUCLEOTIDE SEQUENCE</scope>
    <source>
        <strain evidence="1">NSJ-24</strain>
    </source>
</reference>
<proteinExistence type="predicted"/>
<name>A0A926EA22_9FIRM</name>
<sequence>MNRYADYEYYIDTYCGDMIEVHFNRQIVRVSSFIDYITFGRLGGPEAAPEEVKYAACEMCDVLQAYEDAKVEGRDVQSVSNAGYSVTFAGSADTGGANAEMNRIAQRYIPAHLLSMCVYEKGRRFDE</sequence>
<dbReference type="AlphaFoldDB" id="A0A926EA22"/>
<dbReference type="Proteomes" id="UP000610862">
    <property type="component" value="Unassembled WGS sequence"/>
</dbReference>
<comment type="caution">
    <text evidence="1">The sequence shown here is derived from an EMBL/GenBank/DDBJ whole genome shotgun (WGS) entry which is preliminary data.</text>
</comment>
<evidence type="ECO:0000313" key="2">
    <source>
        <dbReference type="Proteomes" id="UP000610862"/>
    </source>
</evidence>
<organism evidence="1 2">
    <name type="scientific">Lentihominibacter hominis</name>
    <dbReference type="NCBI Taxonomy" id="2763645"/>
    <lineage>
        <taxon>Bacteria</taxon>
        <taxon>Bacillati</taxon>
        <taxon>Bacillota</taxon>
        <taxon>Clostridia</taxon>
        <taxon>Peptostreptococcales</taxon>
        <taxon>Anaerovoracaceae</taxon>
        <taxon>Lentihominibacter</taxon>
    </lineage>
</organism>